<dbReference type="SUPFAM" id="SSF54189">
    <property type="entry name" value="Ribosomal proteins S24e, L23 and L15e"/>
    <property type="match status" value="1"/>
</dbReference>
<comment type="function">
    <text evidence="6">Binds to 23S rRNA. One of the proteins that surrounds the polypeptide exit tunnel on the outside of the ribosome.</text>
</comment>
<evidence type="ECO:0000256" key="1">
    <source>
        <dbReference type="ARBA" id="ARBA00006700"/>
    </source>
</evidence>
<dbReference type="GO" id="GO:0003735">
    <property type="term" value="F:structural constituent of ribosome"/>
    <property type="evidence" value="ECO:0007669"/>
    <property type="project" value="UniProtKB-UniRule"/>
</dbReference>
<dbReference type="InterPro" id="IPR001014">
    <property type="entry name" value="Ribosomal_uL23_CS"/>
</dbReference>
<dbReference type="RefSeq" id="WP_209545534.1">
    <property type="nucleotide sequence ID" value="NZ_BAAADX010000006.1"/>
</dbReference>
<evidence type="ECO:0000256" key="3">
    <source>
        <dbReference type="ARBA" id="ARBA00022884"/>
    </source>
</evidence>
<evidence type="ECO:0000256" key="6">
    <source>
        <dbReference type="HAMAP-Rule" id="MF_01369"/>
    </source>
</evidence>
<dbReference type="InterPro" id="IPR012678">
    <property type="entry name" value="Ribosomal_uL23/eL15/eS24_sf"/>
</dbReference>
<dbReference type="EMBL" id="JAGGKE010000003">
    <property type="protein sequence ID" value="MBP1901446.1"/>
    <property type="molecule type" value="Genomic_DNA"/>
</dbReference>
<name>A0A8J7R6S4_9EURY</name>
<dbReference type="Proteomes" id="UP000770586">
    <property type="component" value="Unassembled WGS sequence"/>
</dbReference>
<evidence type="ECO:0000256" key="5">
    <source>
        <dbReference type="ARBA" id="ARBA00023274"/>
    </source>
</evidence>
<sequence>MNSLIEHPIVTEQAMNEMDFNNKLLFLVDVDATKPEIKSEVAERYDVGVVGVNTQVTPQGEKKAIVTLSEDDDATEIASRIGVF</sequence>
<dbReference type="PROSITE" id="PS00050">
    <property type="entry name" value="RIBOSOMAL_L23"/>
    <property type="match status" value="1"/>
</dbReference>
<organism evidence="8 9">
    <name type="scientific">Halorubrum trapanicum</name>
    <dbReference type="NCBI Taxonomy" id="29284"/>
    <lineage>
        <taxon>Archaea</taxon>
        <taxon>Methanobacteriati</taxon>
        <taxon>Methanobacteriota</taxon>
        <taxon>Stenosarchaea group</taxon>
        <taxon>Halobacteria</taxon>
        <taxon>Halobacteriales</taxon>
        <taxon>Haloferacaceae</taxon>
        <taxon>Halorubrum</taxon>
    </lineage>
</organism>
<keyword evidence="5 6" id="KW-0687">Ribonucleoprotein</keyword>
<dbReference type="PANTHER" id="PTHR11620">
    <property type="entry name" value="60S RIBOSOMAL PROTEIN L23A"/>
    <property type="match status" value="1"/>
</dbReference>
<keyword evidence="2 6" id="KW-0699">rRNA-binding</keyword>
<dbReference type="NCBIfam" id="TIGR03636">
    <property type="entry name" value="uL23_arch"/>
    <property type="match status" value="1"/>
</dbReference>
<dbReference type="GO" id="GO:0006412">
    <property type="term" value="P:translation"/>
    <property type="evidence" value="ECO:0007669"/>
    <property type="project" value="UniProtKB-UniRule"/>
</dbReference>
<dbReference type="GeneID" id="301688452"/>
<keyword evidence="4 6" id="KW-0689">Ribosomal protein</keyword>
<comment type="caution">
    <text evidence="8">The sequence shown here is derived from an EMBL/GenBank/DDBJ whole genome shotgun (WGS) entry which is preliminary data.</text>
</comment>
<dbReference type="FunFam" id="3.30.70.330:FF:000532">
    <property type="entry name" value="50S ribosomal protein L23"/>
    <property type="match status" value="1"/>
</dbReference>
<evidence type="ECO:0000256" key="2">
    <source>
        <dbReference type="ARBA" id="ARBA00022730"/>
    </source>
</evidence>
<dbReference type="Gene3D" id="3.30.70.330">
    <property type="match status" value="1"/>
</dbReference>
<dbReference type="Pfam" id="PF00276">
    <property type="entry name" value="Ribosomal_L23"/>
    <property type="match status" value="1"/>
</dbReference>
<keyword evidence="9" id="KW-1185">Reference proteome</keyword>
<comment type="subunit">
    <text evidence="6">Part of the 50S ribosomal subunit. Contacts protein L29.</text>
</comment>
<reference evidence="8 9" key="1">
    <citation type="submission" date="2021-03" db="EMBL/GenBank/DDBJ databases">
        <title>Genomic Encyclopedia of Type Strains, Phase IV (KMG-IV): sequencing the most valuable type-strain genomes for metagenomic binning, comparative biology and taxonomic classification.</title>
        <authorList>
            <person name="Goeker M."/>
        </authorList>
    </citation>
    <scope>NUCLEOTIDE SEQUENCE [LARGE SCALE GENOMIC DNA]</scope>
    <source>
        <strain evidence="8 9">DSM 12287</strain>
    </source>
</reference>
<gene>
    <name evidence="6" type="primary">rpl23</name>
    <name evidence="8" type="ORF">J2744_001116</name>
</gene>
<evidence type="ECO:0000256" key="7">
    <source>
        <dbReference type="RuleBase" id="RU003934"/>
    </source>
</evidence>
<dbReference type="InterPro" id="IPR012677">
    <property type="entry name" value="Nucleotide-bd_a/b_plait_sf"/>
</dbReference>
<dbReference type="NCBIfam" id="NF011118">
    <property type="entry name" value="PRK14548.1"/>
    <property type="match status" value="1"/>
</dbReference>
<comment type="similarity">
    <text evidence="1 6 7">Belongs to the universal ribosomal protein uL23 family.</text>
</comment>
<dbReference type="GO" id="GO:1990904">
    <property type="term" value="C:ribonucleoprotein complex"/>
    <property type="evidence" value="ECO:0007669"/>
    <property type="project" value="UniProtKB-KW"/>
</dbReference>
<dbReference type="AlphaFoldDB" id="A0A8J7R6S4"/>
<dbReference type="OrthoDB" id="7751at2157"/>
<dbReference type="HAMAP" id="MF_01369_A">
    <property type="entry name" value="Ribosomal_uL23_A"/>
    <property type="match status" value="1"/>
</dbReference>
<evidence type="ECO:0000313" key="9">
    <source>
        <dbReference type="Proteomes" id="UP000770586"/>
    </source>
</evidence>
<evidence type="ECO:0000313" key="8">
    <source>
        <dbReference type="EMBL" id="MBP1901446.1"/>
    </source>
</evidence>
<keyword evidence="3 6" id="KW-0694">RNA-binding</keyword>
<dbReference type="InterPro" id="IPR013025">
    <property type="entry name" value="Ribosomal_uL23-like"/>
</dbReference>
<evidence type="ECO:0000256" key="4">
    <source>
        <dbReference type="ARBA" id="ARBA00022980"/>
    </source>
</evidence>
<dbReference type="InterPro" id="IPR019985">
    <property type="entry name" value="Ribosomal_uL23"/>
</dbReference>
<accession>A0A8J7R6S4</accession>
<protein>
    <recommendedName>
        <fullName evidence="6">Large ribosomal subunit protein uL23</fullName>
    </recommendedName>
</protein>
<proteinExistence type="inferred from homology"/>
<dbReference type="GO" id="GO:0005840">
    <property type="term" value="C:ribosome"/>
    <property type="evidence" value="ECO:0007669"/>
    <property type="project" value="UniProtKB-UniRule"/>
</dbReference>
<dbReference type="GO" id="GO:0019843">
    <property type="term" value="F:rRNA binding"/>
    <property type="evidence" value="ECO:0007669"/>
    <property type="project" value="UniProtKB-UniRule"/>
</dbReference>